<dbReference type="NCBIfam" id="TIGR01473">
    <property type="entry name" value="cyoE_ctaB"/>
    <property type="match status" value="1"/>
</dbReference>
<keyword evidence="8 14" id="KW-0350">Heme biosynthesis</keyword>
<feature type="transmembrane region" description="Helical" evidence="14">
    <location>
        <begin position="271"/>
        <end position="290"/>
    </location>
</feature>
<dbReference type="InterPro" id="IPR030470">
    <property type="entry name" value="UbiA_prenylTrfase_CS"/>
</dbReference>
<comment type="miscellaneous">
    <text evidence="14">Carbon 2 of the heme B porphyrin ring is defined according to the Fischer nomenclature.</text>
</comment>
<proteinExistence type="inferred from homology"/>
<dbReference type="RefSeq" id="WP_188998939.1">
    <property type="nucleotide sequence ID" value="NZ_BMOD01000001.1"/>
</dbReference>
<evidence type="ECO:0000256" key="1">
    <source>
        <dbReference type="ARBA" id="ARBA00004651"/>
    </source>
</evidence>
<evidence type="ECO:0000256" key="11">
    <source>
        <dbReference type="ARBA" id="ARBA00040810"/>
    </source>
</evidence>
<comment type="function">
    <text evidence="14">Converts heme B (protoheme IX) to heme O by substitution of the vinyl group on carbon 2 of heme B porphyrin ring with a hydroxyethyl farnesyl side group.</text>
</comment>
<dbReference type="InterPro" id="IPR000537">
    <property type="entry name" value="UbiA_prenyltransferase"/>
</dbReference>
<comment type="similarity">
    <text evidence="14">Belongs to the UbiA prenyltransferase family. Protoheme IX farnesyltransferase subfamily.</text>
</comment>
<protein>
    <recommendedName>
        <fullName evidence="11 14">Protoheme IX farnesyltransferase</fullName>
        <ecNumber evidence="3 14">2.5.1.141</ecNumber>
    </recommendedName>
    <alternativeName>
        <fullName evidence="12 14">Heme B farnesyltransferase</fullName>
    </alternativeName>
    <alternativeName>
        <fullName evidence="10 14">Heme O synthase</fullName>
    </alternativeName>
</protein>
<evidence type="ECO:0000256" key="14">
    <source>
        <dbReference type="HAMAP-Rule" id="MF_00154"/>
    </source>
</evidence>
<evidence type="ECO:0000256" key="8">
    <source>
        <dbReference type="ARBA" id="ARBA00023133"/>
    </source>
</evidence>
<dbReference type="HAMAP" id="MF_00154">
    <property type="entry name" value="CyoE_CtaB"/>
    <property type="match status" value="1"/>
</dbReference>
<evidence type="ECO:0000256" key="5">
    <source>
        <dbReference type="ARBA" id="ARBA00022679"/>
    </source>
</evidence>
<comment type="pathway">
    <text evidence="2 14">Porphyrin-containing compound metabolism; heme O biosynthesis; heme O from protoheme: step 1/1.</text>
</comment>
<dbReference type="CDD" id="cd13957">
    <property type="entry name" value="PT_UbiA_Cox10"/>
    <property type="match status" value="1"/>
</dbReference>
<dbReference type="Gene3D" id="1.10.357.140">
    <property type="entry name" value="UbiA prenyltransferase"/>
    <property type="match status" value="1"/>
</dbReference>
<evidence type="ECO:0000256" key="7">
    <source>
        <dbReference type="ARBA" id="ARBA00022989"/>
    </source>
</evidence>
<evidence type="ECO:0000256" key="3">
    <source>
        <dbReference type="ARBA" id="ARBA00012292"/>
    </source>
</evidence>
<feature type="transmembrane region" description="Helical" evidence="14">
    <location>
        <begin position="241"/>
        <end position="259"/>
    </location>
</feature>
<keyword evidence="7 14" id="KW-1133">Transmembrane helix</keyword>
<dbReference type="InterPro" id="IPR006369">
    <property type="entry name" value="Protohaem_IX_farnesylTrfase"/>
</dbReference>
<dbReference type="EC" id="2.5.1.141" evidence="3 14"/>
<name>A0ABQ2CTY7_9DEIO</name>
<dbReference type="PROSITE" id="PS00943">
    <property type="entry name" value="UBIA"/>
    <property type="match status" value="1"/>
</dbReference>
<feature type="transmembrane region" description="Helical" evidence="14">
    <location>
        <begin position="145"/>
        <end position="164"/>
    </location>
</feature>
<keyword evidence="6 14" id="KW-0812">Transmembrane</keyword>
<dbReference type="EMBL" id="BMOD01000001">
    <property type="protein sequence ID" value="GGJ20633.1"/>
    <property type="molecule type" value="Genomic_DNA"/>
</dbReference>
<dbReference type="PANTHER" id="PTHR43448">
    <property type="entry name" value="PROTOHEME IX FARNESYLTRANSFERASE, MITOCHONDRIAL"/>
    <property type="match status" value="1"/>
</dbReference>
<evidence type="ECO:0000256" key="9">
    <source>
        <dbReference type="ARBA" id="ARBA00023136"/>
    </source>
</evidence>
<comment type="subcellular location">
    <subcellularLocation>
        <location evidence="1 14">Cell membrane</location>
        <topology evidence="1 14">Multi-pass membrane protein</topology>
    </subcellularLocation>
</comment>
<dbReference type="NCBIfam" id="NF003349">
    <property type="entry name" value="PRK04375.1-2"/>
    <property type="match status" value="1"/>
</dbReference>
<keyword evidence="9 14" id="KW-0472">Membrane</keyword>
<evidence type="ECO:0000313" key="16">
    <source>
        <dbReference type="Proteomes" id="UP000632222"/>
    </source>
</evidence>
<feature type="transmembrane region" description="Helical" evidence="14">
    <location>
        <begin position="91"/>
        <end position="112"/>
    </location>
</feature>
<sequence>MTHTLTTTEKPTWRDYFALTKPKVNSLLLFTTMTAMVMAARGWPRWDLFLAVFIGGYMSAGASGVFNMIIDRDIDQRMKRTSNRPSASGKISSTSAFIFGCLLTLASFVLLWQAANLLTAMMAMAGLVTYVFIYTLWLKRATWHNIVIGGAAGCFPPLVGWAAVTGDLNLFSWYLFFIIFFWTPVHFWALAIMIKDDYAAVGIPMLPVVYGERMTVAQIGLYAIMTAVLSMIPLLLGEVRWIYFGSALVLNVVLLKRSLELYRNVDRKHSVSLYKYTLLYLALLFLAMAIDRSIL</sequence>
<evidence type="ECO:0000256" key="6">
    <source>
        <dbReference type="ARBA" id="ARBA00022692"/>
    </source>
</evidence>
<comment type="catalytic activity">
    <reaction evidence="13 14">
        <text>heme b + (2E,6E)-farnesyl diphosphate + H2O = Fe(II)-heme o + diphosphate</text>
        <dbReference type="Rhea" id="RHEA:28070"/>
        <dbReference type="ChEBI" id="CHEBI:15377"/>
        <dbReference type="ChEBI" id="CHEBI:33019"/>
        <dbReference type="ChEBI" id="CHEBI:60344"/>
        <dbReference type="ChEBI" id="CHEBI:60530"/>
        <dbReference type="ChEBI" id="CHEBI:175763"/>
        <dbReference type="EC" id="2.5.1.141"/>
    </reaction>
</comment>
<dbReference type="PANTHER" id="PTHR43448:SF7">
    <property type="entry name" value="4-HYDROXYBENZOATE SOLANESYLTRANSFERASE"/>
    <property type="match status" value="1"/>
</dbReference>
<keyword evidence="4 14" id="KW-1003">Cell membrane</keyword>
<reference evidence="16" key="1">
    <citation type="journal article" date="2019" name="Int. J. Syst. Evol. Microbiol.">
        <title>The Global Catalogue of Microorganisms (GCM) 10K type strain sequencing project: providing services to taxonomists for standard genome sequencing and annotation.</title>
        <authorList>
            <consortium name="The Broad Institute Genomics Platform"/>
            <consortium name="The Broad Institute Genome Sequencing Center for Infectious Disease"/>
            <person name="Wu L."/>
            <person name="Ma J."/>
        </authorList>
    </citation>
    <scope>NUCLEOTIDE SEQUENCE [LARGE SCALE GENOMIC DNA]</scope>
    <source>
        <strain evidence="16">JCM 14370</strain>
    </source>
</reference>
<dbReference type="Pfam" id="PF01040">
    <property type="entry name" value="UbiA"/>
    <property type="match status" value="1"/>
</dbReference>
<evidence type="ECO:0000313" key="15">
    <source>
        <dbReference type="EMBL" id="GGJ20633.1"/>
    </source>
</evidence>
<keyword evidence="5 14" id="KW-0808">Transferase</keyword>
<feature type="transmembrane region" description="Helical" evidence="14">
    <location>
        <begin position="49"/>
        <end position="70"/>
    </location>
</feature>
<comment type="caution">
    <text evidence="15">The sequence shown here is derived from an EMBL/GenBank/DDBJ whole genome shotgun (WGS) entry which is preliminary data.</text>
</comment>
<feature type="transmembrane region" description="Helical" evidence="14">
    <location>
        <begin position="118"/>
        <end position="138"/>
    </location>
</feature>
<gene>
    <name evidence="14 15" type="primary">ctaB</name>
    <name evidence="15" type="ORF">GCM10008938_03630</name>
</gene>
<keyword evidence="16" id="KW-1185">Reference proteome</keyword>
<evidence type="ECO:0000256" key="2">
    <source>
        <dbReference type="ARBA" id="ARBA00004919"/>
    </source>
</evidence>
<evidence type="ECO:0000256" key="13">
    <source>
        <dbReference type="ARBA" id="ARBA00047690"/>
    </source>
</evidence>
<accession>A0ABQ2CTY7</accession>
<feature type="transmembrane region" description="Helical" evidence="14">
    <location>
        <begin position="215"/>
        <end position="235"/>
    </location>
</feature>
<dbReference type="InterPro" id="IPR044878">
    <property type="entry name" value="UbiA_sf"/>
</dbReference>
<dbReference type="Proteomes" id="UP000632222">
    <property type="component" value="Unassembled WGS sequence"/>
</dbReference>
<organism evidence="15 16">
    <name type="scientific">Deinococcus roseus</name>
    <dbReference type="NCBI Taxonomy" id="392414"/>
    <lineage>
        <taxon>Bacteria</taxon>
        <taxon>Thermotogati</taxon>
        <taxon>Deinococcota</taxon>
        <taxon>Deinococci</taxon>
        <taxon>Deinococcales</taxon>
        <taxon>Deinococcaceae</taxon>
        <taxon>Deinococcus</taxon>
    </lineage>
</organism>
<feature type="transmembrane region" description="Helical" evidence="14">
    <location>
        <begin position="24"/>
        <end position="43"/>
    </location>
</feature>
<evidence type="ECO:0000256" key="10">
    <source>
        <dbReference type="ARBA" id="ARBA00030253"/>
    </source>
</evidence>
<evidence type="ECO:0000256" key="4">
    <source>
        <dbReference type="ARBA" id="ARBA00022475"/>
    </source>
</evidence>
<feature type="transmembrane region" description="Helical" evidence="14">
    <location>
        <begin position="170"/>
        <end position="194"/>
    </location>
</feature>
<evidence type="ECO:0000256" key="12">
    <source>
        <dbReference type="ARBA" id="ARBA00042475"/>
    </source>
</evidence>